<organism evidence="1 2">
    <name type="scientific">Romanomermis culicivorax</name>
    <name type="common">Nematode worm</name>
    <dbReference type="NCBI Taxonomy" id="13658"/>
    <lineage>
        <taxon>Eukaryota</taxon>
        <taxon>Metazoa</taxon>
        <taxon>Ecdysozoa</taxon>
        <taxon>Nematoda</taxon>
        <taxon>Enoplea</taxon>
        <taxon>Dorylaimia</taxon>
        <taxon>Mermithida</taxon>
        <taxon>Mermithoidea</taxon>
        <taxon>Mermithidae</taxon>
        <taxon>Romanomermis</taxon>
    </lineage>
</organism>
<dbReference type="WBParaSite" id="nRc.2.0.1.t42017-RA">
    <property type="protein sequence ID" value="nRc.2.0.1.t42017-RA"/>
    <property type="gene ID" value="nRc.2.0.1.g42017"/>
</dbReference>
<name>A0A915KV48_ROMCU</name>
<reference evidence="2" key="1">
    <citation type="submission" date="2022-11" db="UniProtKB">
        <authorList>
            <consortium name="WormBaseParasite"/>
        </authorList>
    </citation>
    <scope>IDENTIFICATION</scope>
</reference>
<evidence type="ECO:0000313" key="2">
    <source>
        <dbReference type="WBParaSite" id="nRc.2.0.1.t42017-RA"/>
    </source>
</evidence>
<dbReference type="Proteomes" id="UP000887565">
    <property type="component" value="Unplaced"/>
</dbReference>
<keyword evidence="1" id="KW-1185">Reference proteome</keyword>
<proteinExistence type="predicted"/>
<sequence>MPTTKVKPKRCSKSLGVGFAIRLYMSVSRASRFRFSNK</sequence>
<evidence type="ECO:0000313" key="1">
    <source>
        <dbReference type="Proteomes" id="UP000887565"/>
    </source>
</evidence>
<protein>
    <submittedName>
        <fullName evidence="2">Ribosomal protein L32</fullName>
    </submittedName>
</protein>
<accession>A0A915KV48</accession>
<dbReference type="AlphaFoldDB" id="A0A915KV48"/>